<dbReference type="InterPro" id="IPR016181">
    <property type="entry name" value="Acyl_CoA_acyltransferase"/>
</dbReference>
<dbReference type="Proteomes" id="UP001500831">
    <property type="component" value="Unassembled WGS sequence"/>
</dbReference>
<feature type="domain" description="BioF2-like acetyltransferase" evidence="1">
    <location>
        <begin position="153"/>
        <end position="298"/>
    </location>
</feature>
<organism evidence="2 3">
    <name type="scientific">Streptosporangium fragile</name>
    <dbReference type="NCBI Taxonomy" id="46186"/>
    <lineage>
        <taxon>Bacteria</taxon>
        <taxon>Bacillati</taxon>
        <taxon>Actinomycetota</taxon>
        <taxon>Actinomycetes</taxon>
        <taxon>Streptosporangiales</taxon>
        <taxon>Streptosporangiaceae</taxon>
        <taxon>Streptosporangium</taxon>
    </lineage>
</organism>
<proteinExistence type="predicted"/>
<sequence>MTDVVVVRPSELGTAEIDAWREMQRAQPHLANPFLSPEFTLGMGEVSGHVRVAVVRDEEGIVGFFPYEEHAGVATAVGAWVSLCQGLIHRPGADFDLEALMRACGLHVWEFGCLVDDQPWFEPFTTLSQDAAVMDLADGYPAYLDQLVKRSPKFMKTMRYKERKLGREVGEVSFVFAVEADEQLRLLREWKSAQYARMGRADRFGKAWVVDLVEKMHAIDTKDFGGVLSMLYAGGEPVAGHFGLRSASVLVNWFPAYDPAFGKYSPGIILHFHMAEAGAAIGIDSIDLSVATGYEYKRLLGSRTVPVSEGIVRRRTGRAAAHWARTEPVRRLRRRILDSPRLYGLADRTLQWYGQRRTGKPAK</sequence>
<dbReference type="RefSeq" id="WP_344974694.1">
    <property type="nucleotide sequence ID" value="NZ_BAAAVI010000032.1"/>
</dbReference>
<dbReference type="SUPFAM" id="SSF55729">
    <property type="entry name" value="Acyl-CoA N-acyltransferases (Nat)"/>
    <property type="match status" value="1"/>
</dbReference>
<reference evidence="2 3" key="1">
    <citation type="journal article" date="2019" name="Int. J. Syst. Evol. Microbiol.">
        <title>The Global Catalogue of Microorganisms (GCM) 10K type strain sequencing project: providing services to taxonomists for standard genome sequencing and annotation.</title>
        <authorList>
            <consortium name="The Broad Institute Genomics Platform"/>
            <consortium name="The Broad Institute Genome Sequencing Center for Infectious Disease"/>
            <person name="Wu L."/>
            <person name="Ma J."/>
        </authorList>
    </citation>
    <scope>NUCLEOTIDE SEQUENCE [LARGE SCALE GENOMIC DNA]</scope>
    <source>
        <strain evidence="2 3">JCM 6242</strain>
    </source>
</reference>
<evidence type="ECO:0000259" key="1">
    <source>
        <dbReference type="Pfam" id="PF13480"/>
    </source>
</evidence>
<keyword evidence="3" id="KW-1185">Reference proteome</keyword>
<protein>
    <submittedName>
        <fullName evidence="2">GNAT family N-acetyltransferase</fullName>
    </submittedName>
</protein>
<evidence type="ECO:0000313" key="3">
    <source>
        <dbReference type="Proteomes" id="UP001500831"/>
    </source>
</evidence>
<gene>
    <name evidence="2" type="ORF">GCM10010517_44400</name>
</gene>
<evidence type="ECO:0000313" key="2">
    <source>
        <dbReference type="EMBL" id="GAA2881473.1"/>
    </source>
</evidence>
<comment type="caution">
    <text evidence="2">The sequence shown here is derived from an EMBL/GenBank/DDBJ whole genome shotgun (WGS) entry which is preliminary data.</text>
</comment>
<dbReference type="EMBL" id="BAAAVI010000032">
    <property type="protein sequence ID" value="GAA2881473.1"/>
    <property type="molecule type" value="Genomic_DNA"/>
</dbReference>
<dbReference type="InterPro" id="IPR038740">
    <property type="entry name" value="BioF2-like_GNAT_dom"/>
</dbReference>
<name>A0ABN3W1B9_9ACTN</name>
<accession>A0ABN3W1B9</accession>
<dbReference type="Pfam" id="PF13480">
    <property type="entry name" value="Acetyltransf_6"/>
    <property type="match status" value="1"/>
</dbReference>
<dbReference type="Gene3D" id="3.40.630.30">
    <property type="match status" value="1"/>
</dbReference>